<evidence type="ECO:0000256" key="9">
    <source>
        <dbReference type="SAM" id="MobiDB-lite"/>
    </source>
</evidence>
<dbReference type="SMART" id="SM00647">
    <property type="entry name" value="IBR"/>
    <property type="match status" value="2"/>
</dbReference>
<evidence type="ECO:0000256" key="2">
    <source>
        <dbReference type="ARBA" id="ARBA00012251"/>
    </source>
</evidence>
<comment type="catalytic activity">
    <reaction evidence="1">
        <text>[E2 ubiquitin-conjugating enzyme]-S-ubiquitinyl-L-cysteine + [acceptor protein]-L-lysine = [E2 ubiquitin-conjugating enzyme]-L-cysteine + [acceptor protein]-N(6)-ubiquitinyl-L-lysine.</text>
        <dbReference type="EC" id="2.3.2.31"/>
    </reaction>
</comment>
<evidence type="ECO:0000256" key="1">
    <source>
        <dbReference type="ARBA" id="ARBA00001798"/>
    </source>
</evidence>
<dbReference type="EC" id="2.3.2.31" evidence="2"/>
<dbReference type="HOGENOM" id="CLU_057738_1_0_1"/>
<dbReference type="PANTHER" id="PTHR11685">
    <property type="entry name" value="RBR FAMILY RING FINGER AND IBR DOMAIN-CONTAINING"/>
    <property type="match status" value="1"/>
</dbReference>
<organism evidence="11 13">
    <name type="scientific">Serendipita vermifera MAFF 305830</name>
    <dbReference type="NCBI Taxonomy" id="933852"/>
    <lineage>
        <taxon>Eukaryota</taxon>
        <taxon>Fungi</taxon>
        <taxon>Dikarya</taxon>
        <taxon>Basidiomycota</taxon>
        <taxon>Agaricomycotina</taxon>
        <taxon>Agaricomycetes</taxon>
        <taxon>Sebacinales</taxon>
        <taxon>Serendipitaceae</taxon>
        <taxon>Serendipita</taxon>
    </lineage>
</organism>
<evidence type="ECO:0000256" key="4">
    <source>
        <dbReference type="ARBA" id="ARBA00022723"/>
    </source>
</evidence>
<dbReference type="GO" id="GO:0061630">
    <property type="term" value="F:ubiquitin protein ligase activity"/>
    <property type="evidence" value="ECO:0007669"/>
    <property type="project" value="UniProtKB-EC"/>
</dbReference>
<keyword evidence="5" id="KW-0677">Repeat</keyword>
<keyword evidence="4" id="KW-0479">Metal-binding</keyword>
<keyword evidence="13" id="KW-1185">Reference proteome</keyword>
<keyword evidence="6" id="KW-0863">Zinc-finger</keyword>
<reference evidence="13" key="2">
    <citation type="submission" date="2015-01" db="EMBL/GenBank/DDBJ databases">
        <title>Evolutionary Origins and Diversification of the Mycorrhizal Mutualists.</title>
        <authorList>
            <consortium name="DOE Joint Genome Institute"/>
            <consortium name="Mycorrhizal Genomics Consortium"/>
            <person name="Kohler A."/>
            <person name="Kuo A."/>
            <person name="Nagy L.G."/>
            <person name="Floudas D."/>
            <person name="Copeland A."/>
            <person name="Barry K.W."/>
            <person name="Cichocki N."/>
            <person name="Veneault-Fourrey C."/>
            <person name="LaButti K."/>
            <person name="Lindquist E.A."/>
            <person name="Lipzen A."/>
            <person name="Lundell T."/>
            <person name="Morin E."/>
            <person name="Murat C."/>
            <person name="Riley R."/>
            <person name="Ohm R."/>
            <person name="Sun H."/>
            <person name="Tunlid A."/>
            <person name="Henrissat B."/>
            <person name="Grigoriev I.V."/>
            <person name="Hibbett D.S."/>
            <person name="Martin F."/>
        </authorList>
    </citation>
    <scope>NUCLEOTIDE SEQUENCE [LARGE SCALE GENOMIC DNA]</scope>
    <source>
        <strain evidence="13">MAFF 305830</strain>
    </source>
</reference>
<dbReference type="CDD" id="cd20336">
    <property type="entry name" value="Rcat_RBR"/>
    <property type="match status" value="1"/>
</dbReference>
<dbReference type="Gene3D" id="1.20.120.1750">
    <property type="match status" value="1"/>
</dbReference>
<dbReference type="GO" id="GO:0016567">
    <property type="term" value="P:protein ubiquitination"/>
    <property type="evidence" value="ECO:0007669"/>
    <property type="project" value="InterPro"/>
</dbReference>
<dbReference type="Proteomes" id="UP000054097">
    <property type="component" value="Unassembled WGS sequence"/>
</dbReference>
<evidence type="ECO:0000256" key="3">
    <source>
        <dbReference type="ARBA" id="ARBA00022679"/>
    </source>
</evidence>
<dbReference type="STRING" id="933852.A0A0C3AL07"/>
<dbReference type="InterPro" id="IPR002867">
    <property type="entry name" value="IBR_dom"/>
</dbReference>
<dbReference type="Gene3D" id="3.30.40.10">
    <property type="entry name" value="Zinc/RING finger domain, C3HC4 (zinc finger)"/>
    <property type="match status" value="1"/>
</dbReference>
<feature type="compositionally biased region" description="Basic residues" evidence="9">
    <location>
        <begin position="11"/>
        <end position="20"/>
    </location>
</feature>
<evidence type="ECO:0000313" key="13">
    <source>
        <dbReference type="Proteomes" id="UP000054097"/>
    </source>
</evidence>
<evidence type="ECO:0000256" key="6">
    <source>
        <dbReference type="ARBA" id="ARBA00022771"/>
    </source>
</evidence>
<feature type="compositionally biased region" description="Polar residues" evidence="9">
    <location>
        <begin position="1"/>
        <end position="10"/>
    </location>
</feature>
<keyword evidence="3" id="KW-0808">Transferase</keyword>
<sequence length="283" mass="32280">MSLTESVRLQRSQKVRRRSNRPLPLIPKDTRPSAPGEECIVCRDEPPHFPKDAPTATCAHQSQVCLVCLRRTINEAVTNGIIVTGIHCPSADCTQLMAYTDVQRWASEETLQRYDRAMLSSALMADPDFIRCLNPQCGAGQIHTGNDNPLVTCYACKAKQCWNHQTVWHTDYTCKKWDKLNRKNRRLNDASIDAIHSLTKACPAPSCGRRLMKADGCDHFTCQPPGGCGHQFCWLCLAPWEPIRLRDNSRHYDHCKYYSGKPGAHPSPFREAKKRWWYIKSKR</sequence>
<dbReference type="OrthoDB" id="1431934at2759"/>
<dbReference type="InterPro" id="IPR044066">
    <property type="entry name" value="TRIAD_supradom"/>
</dbReference>
<dbReference type="InterPro" id="IPR031127">
    <property type="entry name" value="E3_UB_ligase_RBR"/>
</dbReference>
<feature type="region of interest" description="Disordered" evidence="9">
    <location>
        <begin position="1"/>
        <end position="34"/>
    </location>
</feature>
<feature type="domain" description="RING-type" evidence="10">
    <location>
        <begin position="35"/>
        <end position="259"/>
    </location>
</feature>
<dbReference type="PROSITE" id="PS51873">
    <property type="entry name" value="TRIAD"/>
    <property type="match status" value="1"/>
</dbReference>
<dbReference type="CDD" id="cd20335">
    <property type="entry name" value="BRcat_RBR"/>
    <property type="match status" value="1"/>
</dbReference>
<evidence type="ECO:0000256" key="8">
    <source>
        <dbReference type="ARBA" id="ARBA00022833"/>
    </source>
</evidence>
<protein>
    <recommendedName>
        <fullName evidence="2">RBR-type E3 ubiquitin transferase</fullName>
        <ecNumber evidence="2">2.3.2.31</ecNumber>
    </recommendedName>
</protein>
<evidence type="ECO:0000256" key="7">
    <source>
        <dbReference type="ARBA" id="ARBA00022786"/>
    </source>
</evidence>
<dbReference type="Pfam" id="PF22191">
    <property type="entry name" value="IBR_1"/>
    <property type="match status" value="1"/>
</dbReference>
<name>A0A0C3AL07_SERVB</name>
<evidence type="ECO:0000313" key="12">
    <source>
        <dbReference type="EMBL" id="KIM22913.1"/>
    </source>
</evidence>
<evidence type="ECO:0000313" key="11">
    <source>
        <dbReference type="EMBL" id="KIM19986.1"/>
    </source>
</evidence>
<dbReference type="EMBL" id="KN824496">
    <property type="protein sequence ID" value="KIM19986.1"/>
    <property type="molecule type" value="Genomic_DNA"/>
</dbReference>
<dbReference type="InterPro" id="IPR013083">
    <property type="entry name" value="Znf_RING/FYVE/PHD"/>
</dbReference>
<evidence type="ECO:0000256" key="5">
    <source>
        <dbReference type="ARBA" id="ARBA00022737"/>
    </source>
</evidence>
<proteinExistence type="predicted"/>
<dbReference type="EMBL" id="KN824346">
    <property type="protein sequence ID" value="KIM22913.1"/>
    <property type="molecule type" value="Genomic_DNA"/>
</dbReference>
<gene>
    <name evidence="11" type="ORF">M408DRAFT_168151</name>
    <name evidence="12" type="ORF">M408DRAFT_277262</name>
</gene>
<dbReference type="AlphaFoldDB" id="A0A0C3AL07"/>
<reference evidence="11" key="3">
    <citation type="submission" date="2015-02" db="EMBL/GenBank/DDBJ databases">
        <title>Evolutionary Origins and Diversification of the Mycorrhizal Mutualists.</title>
        <authorList>
            <consortium name="DOE Joint Genome Institute"/>
            <consortium name="Mycorrhizal Genomics Consortium"/>
            <person name="Kohler A."/>
            <person name="Kuo A."/>
            <person name="Nagy L.G."/>
            <person name="Floudas D."/>
            <person name="Copeland A."/>
            <person name="Barry K.W."/>
            <person name="Cichocki N."/>
            <person name="Veneault-Fourrey C."/>
            <person name="LaButti K."/>
            <person name="Lindquist E.A."/>
            <person name="Lipzen A."/>
            <person name="Lundell T."/>
            <person name="Morin E."/>
            <person name="Murat C."/>
            <person name="Riley R."/>
            <person name="Ohm R."/>
            <person name="Sun H."/>
            <person name="Tunlid A."/>
            <person name="Henrissat B."/>
            <person name="Grigoriev I.V."/>
            <person name="Hibbett D.S."/>
            <person name="Martin F."/>
        </authorList>
    </citation>
    <scope>NUCLEOTIDE SEQUENCE</scope>
    <source>
        <strain evidence="11 13">MAFF 305830</strain>
    </source>
</reference>
<keyword evidence="7" id="KW-0833">Ubl conjugation pathway</keyword>
<dbReference type="Pfam" id="PF01485">
    <property type="entry name" value="IBR"/>
    <property type="match status" value="1"/>
</dbReference>
<keyword evidence="8" id="KW-0862">Zinc</keyword>
<accession>A0A0C3AL07</accession>
<reference evidence="11 13" key="1">
    <citation type="submission" date="2014-04" db="EMBL/GenBank/DDBJ databases">
        <authorList>
            <consortium name="DOE Joint Genome Institute"/>
            <person name="Kuo A."/>
            <person name="Zuccaro A."/>
            <person name="Kohler A."/>
            <person name="Nagy L.G."/>
            <person name="Floudas D."/>
            <person name="Copeland A."/>
            <person name="Barry K.W."/>
            <person name="Cichocki N."/>
            <person name="Veneault-Fourrey C."/>
            <person name="LaButti K."/>
            <person name="Lindquist E.A."/>
            <person name="Lipzen A."/>
            <person name="Lundell T."/>
            <person name="Morin E."/>
            <person name="Murat C."/>
            <person name="Sun H."/>
            <person name="Tunlid A."/>
            <person name="Henrissat B."/>
            <person name="Grigoriev I.V."/>
            <person name="Hibbett D.S."/>
            <person name="Martin F."/>
            <person name="Nordberg H.P."/>
            <person name="Cantor M.N."/>
            <person name="Hua S.X."/>
        </authorList>
    </citation>
    <scope>NUCLEOTIDE SEQUENCE [LARGE SCALE GENOMIC DNA]</scope>
    <source>
        <strain evidence="11 13">MAFF 305830</strain>
    </source>
</reference>
<dbReference type="SUPFAM" id="SSF57850">
    <property type="entry name" value="RING/U-box"/>
    <property type="match status" value="3"/>
</dbReference>
<evidence type="ECO:0000259" key="10">
    <source>
        <dbReference type="PROSITE" id="PS51873"/>
    </source>
</evidence>
<dbReference type="GO" id="GO:0008270">
    <property type="term" value="F:zinc ion binding"/>
    <property type="evidence" value="ECO:0007669"/>
    <property type="project" value="UniProtKB-KW"/>
</dbReference>